<reference evidence="2 3" key="1">
    <citation type="submission" date="2017-11" db="EMBL/GenBank/DDBJ databases">
        <title>De-novo sequencing of pomegranate (Punica granatum L.) genome.</title>
        <authorList>
            <person name="Akparov Z."/>
            <person name="Amiraslanov A."/>
            <person name="Hajiyeva S."/>
            <person name="Abbasov M."/>
            <person name="Kaur K."/>
            <person name="Hamwieh A."/>
            <person name="Solovyev V."/>
            <person name="Salamov A."/>
            <person name="Braich B."/>
            <person name="Kosarev P."/>
            <person name="Mahmoud A."/>
            <person name="Hajiyev E."/>
            <person name="Babayeva S."/>
            <person name="Izzatullayeva V."/>
            <person name="Mammadov A."/>
            <person name="Mammadov A."/>
            <person name="Sharifova S."/>
            <person name="Ojaghi J."/>
            <person name="Eynullazada K."/>
            <person name="Bayramov B."/>
            <person name="Abdulazimova A."/>
            <person name="Shahmuradov I."/>
        </authorList>
    </citation>
    <scope>NUCLEOTIDE SEQUENCE [LARGE SCALE GENOMIC DNA]</scope>
    <source>
        <strain evidence="3">cv. AG2017</strain>
        <tissue evidence="2">Leaf</tissue>
    </source>
</reference>
<keyword evidence="1" id="KW-0732">Signal</keyword>
<evidence type="ECO:0000313" key="3">
    <source>
        <dbReference type="Proteomes" id="UP000233551"/>
    </source>
</evidence>
<dbReference type="EMBL" id="PGOL01001822">
    <property type="protein sequence ID" value="PKI53944.1"/>
    <property type="molecule type" value="Genomic_DNA"/>
</dbReference>
<feature type="chain" id="PRO_5014116710" evidence="1">
    <location>
        <begin position="25"/>
        <end position="59"/>
    </location>
</feature>
<sequence>MGVMGRNVVVLGLALLVLAGCVSSAPIAPSPAKIVNGLFSNAASALMKRLSSLKATTKT</sequence>
<organism evidence="2 3">
    <name type="scientific">Punica granatum</name>
    <name type="common">Pomegranate</name>
    <dbReference type="NCBI Taxonomy" id="22663"/>
    <lineage>
        <taxon>Eukaryota</taxon>
        <taxon>Viridiplantae</taxon>
        <taxon>Streptophyta</taxon>
        <taxon>Embryophyta</taxon>
        <taxon>Tracheophyta</taxon>
        <taxon>Spermatophyta</taxon>
        <taxon>Magnoliopsida</taxon>
        <taxon>eudicotyledons</taxon>
        <taxon>Gunneridae</taxon>
        <taxon>Pentapetalae</taxon>
        <taxon>rosids</taxon>
        <taxon>malvids</taxon>
        <taxon>Myrtales</taxon>
        <taxon>Lythraceae</taxon>
        <taxon>Punica</taxon>
    </lineage>
</organism>
<dbReference type="AlphaFoldDB" id="A0A2I0JCI4"/>
<feature type="non-terminal residue" evidence="2">
    <location>
        <position position="59"/>
    </location>
</feature>
<protein>
    <submittedName>
        <fullName evidence="2">Uncharacterized protein</fullName>
    </submittedName>
</protein>
<accession>A0A2I0JCI4</accession>
<keyword evidence="3" id="KW-1185">Reference proteome</keyword>
<evidence type="ECO:0000256" key="1">
    <source>
        <dbReference type="SAM" id="SignalP"/>
    </source>
</evidence>
<comment type="caution">
    <text evidence="2">The sequence shown here is derived from an EMBL/GenBank/DDBJ whole genome shotgun (WGS) entry which is preliminary data.</text>
</comment>
<name>A0A2I0JCI4_PUNGR</name>
<gene>
    <name evidence="2" type="ORF">CRG98_025646</name>
</gene>
<feature type="signal peptide" evidence="1">
    <location>
        <begin position="1"/>
        <end position="24"/>
    </location>
</feature>
<dbReference type="PROSITE" id="PS51257">
    <property type="entry name" value="PROKAR_LIPOPROTEIN"/>
    <property type="match status" value="1"/>
</dbReference>
<proteinExistence type="predicted"/>
<dbReference type="Proteomes" id="UP000233551">
    <property type="component" value="Unassembled WGS sequence"/>
</dbReference>
<evidence type="ECO:0000313" key="2">
    <source>
        <dbReference type="EMBL" id="PKI53944.1"/>
    </source>
</evidence>